<comment type="caution">
    <text evidence="11">The sequence shown here is derived from an EMBL/GenBank/DDBJ whole genome shotgun (WGS) entry which is preliminary data.</text>
</comment>
<gene>
    <name evidence="11" type="ORF">CYY_003760</name>
</gene>
<dbReference type="GO" id="GO:0015250">
    <property type="term" value="F:water channel activity"/>
    <property type="evidence" value="ECO:0007669"/>
    <property type="project" value="TreeGrafter"/>
</dbReference>
<evidence type="ECO:0000313" key="11">
    <source>
        <dbReference type="EMBL" id="KAF2074927.1"/>
    </source>
</evidence>
<keyword evidence="8 10" id="KW-0472">Membrane</keyword>
<dbReference type="PROSITE" id="PS00221">
    <property type="entry name" value="MIP"/>
    <property type="match status" value="1"/>
</dbReference>
<evidence type="ECO:0000256" key="7">
    <source>
        <dbReference type="ARBA" id="ARBA00022989"/>
    </source>
</evidence>
<dbReference type="AlphaFoldDB" id="A0A8J4V5Q3"/>
<evidence type="ECO:0000256" key="5">
    <source>
        <dbReference type="ARBA" id="ARBA00022692"/>
    </source>
</evidence>
<dbReference type="PRINTS" id="PR00783">
    <property type="entry name" value="MINTRINSICP"/>
</dbReference>
<organism evidence="11 12">
    <name type="scientific">Polysphondylium violaceum</name>
    <dbReference type="NCBI Taxonomy" id="133409"/>
    <lineage>
        <taxon>Eukaryota</taxon>
        <taxon>Amoebozoa</taxon>
        <taxon>Evosea</taxon>
        <taxon>Eumycetozoa</taxon>
        <taxon>Dictyostelia</taxon>
        <taxon>Dictyosteliales</taxon>
        <taxon>Dictyosteliaceae</taxon>
        <taxon>Polysphondylium</taxon>
    </lineage>
</organism>
<evidence type="ECO:0008006" key="13">
    <source>
        <dbReference type="Google" id="ProtNLM"/>
    </source>
</evidence>
<feature type="transmembrane region" description="Helical" evidence="10">
    <location>
        <begin position="230"/>
        <end position="250"/>
    </location>
</feature>
<dbReference type="PANTHER" id="PTHR19139:SF199">
    <property type="entry name" value="MIP17260P"/>
    <property type="match status" value="1"/>
</dbReference>
<reference evidence="11" key="1">
    <citation type="submission" date="2020-01" db="EMBL/GenBank/DDBJ databases">
        <title>Development of genomics and gene disruption for Polysphondylium violaceum indicates a role for the polyketide synthase stlB in stalk morphogenesis.</title>
        <authorList>
            <person name="Narita B."/>
            <person name="Kawabe Y."/>
            <person name="Kin K."/>
            <person name="Saito T."/>
            <person name="Gibbs R."/>
            <person name="Kuspa A."/>
            <person name="Muzny D."/>
            <person name="Queller D."/>
            <person name="Richards S."/>
            <person name="Strassman J."/>
            <person name="Sucgang R."/>
            <person name="Worley K."/>
            <person name="Schaap P."/>
        </authorList>
    </citation>
    <scope>NUCLEOTIDE SEQUENCE</scope>
    <source>
        <strain evidence="11">QSvi11</strain>
    </source>
</reference>
<protein>
    <recommendedName>
        <fullName evidence="13">Aquaporin</fullName>
    </recommendedName>
</protein>
<evidence type="ECO:0000256" key="2">
    <source>
        <dbReference type="ARBA" id="ARBA00006175"/>
    </source>
</evidence>
<feature type="transmembrane region" description="Helical" evidence="10">
    <location>
        <begin position="156"/>
        <end position="177"/>
    </location>
</feature>
<feature type="transmembrane region" description="Helical" evidence="10">
    <location>
        <begin position="106"/>
        <end position="129"/>
    </location>
</feature>
<dbReference type="FunFam" id="1.20.1080.10:FF:000062">
    <property type="entry name" value="Aquaporin A"/>
    <property type="match status" value="1"/>
</dbReference>
<dbReference type="Gene3D" id="1.20.1080.10">
    <property type="entry name" value="Glycerol uptake facilitator protein"/>
    <property type="match status" value="1"/>
</dbReference>
<dbReference type="Pfam" id="PF00230">
    <property type="entry name" value="MIP"/>
    <property type="match status" value="1"/>
</dbReference>
<comment type="subcellular location">
    <subcellularLocation>
        <location evidence="1">Cell membrane</location>
        <topology evidence="1">Multi-pass membrane protein</topology>
    </subcellularLocation>
</comment>
<evidence type="ECO:0000313" key="12">
    <source>
        <dbReference type="Proteomes" id="UP000695562"/>
    </source>
</evidence>
<feature type="transmembrane region" description="Helical" evidence="10">
    <location>
        <begin position="189"/>
        <end position="210"/>
    </location>
</feature>
<dbReference type="SUPFAM" id="SSF81338">
    <property type="entry name" value="Aquaporin-like"/>
    <property type="match status" value="1"/>
</dbReference>
<evidence type="ECO:0000256" key="8">
    <source>
        <dbReference type="ARBA" id="ARBA00023136"/>
    </source>
</evidence>
<dbReference type="PANTHER" id="PTHR19139">
    <property type="entry name" value="AQUAPORIN TRANSPORTER"/>
    <property type="match status" value="1"/>
</dbReference>
<sequence>MPFIHLFTPYTNADNNKVIIRVAENSFRLFIRQLLSEFFGTLFIVFIISGSTLTASAYVSDPTVRVILVAILQGFAIAATVWFISGISGCQLNPAITVSTIVTGRLGLLNGIAFIIFQCVGAMAGAGMMKACLPSYYEKTLSATTLNPNISFARGFFMEMIATSFLCFVVLGVAVYNEWDPKISRIAPLAIGTAVVVGVMTCNPFTGGSLNPARSFGPAVFSDVWHYHYLYWFGPIAGGIVAGLIWRFFLSEEVLLIERPYTDFNRSTYGTAAK</sequence>
<proteinExistence type="inferred from homology"/>
<dbReference type="Proteomes" id="UP000695562">
    <property type="component" value="Unassembled WGS sequence"/>
</dbReference>
<feature type="transmembrane region" description="Helical" evidence="10">
    <location>
        <begin position="66"/>
        <end position="85"/>
    </location>
</feature>
<dbReference type="InterPro" id="IPR022357">
    <property type="entry name" value="MIP_CS"/>
</dbReference>
<evidence type="ECO:0000256" key="10">
    <source>
        <dbReference type="SAM" id="Phobius"/>
    </source>
</evidence>
<keyword evidence="5 9" id="KW-0812">Transmembrane</keyword>
<evidence type="ECO:0000256" key="1">
    <source>
        <dbReference type="ARBA" id="ARBA00004651"/>
    </source>
</evidence>
<keyword evidence="3 9" id="KW-0813">Transport</keyword>
<dbReference type="InterPro" id="IPR000425">
    <property type="entry name" value="MIP"/>
</dbReference>
<keyword evidence="4" id="KW-1003">Cell membrane</keyword>
<keyword evidence="12" id="KW-1185">Reference proteome</keyword>
<evidence type="ECO:0000256" key="4">
    <source>
        <dbReference type="ARBA" id="ARBA00022475"/>
    </source>
</evidence>
<evidence type="ECO:0000256" key="6">
    <source>
        <dbReference type="ARBA" id="ARBA00022737"/>
    </source>
</evidence>
<evidence type="ECO:0000256" key="3">
    <source>
        <dbReference type="ARBA" id="ARBA00022448"/>
    </source>
</evidence>
<dbReference type="OrthoDB" id="13694at2759"/>
<dbReference type="InterPro" id="IPR023271">
    <property type="entry name" value="Aquaporin-like"/>
</dbReference>
<dbReference type="GO" id="GO:0005886">
    <property type="term" value="C:plasma membrane"/>
    <property type="evidence" value="ECO:0007669"/>
    <property type="project" value="UniProtKB-SubCell"/>
</dbReference>
<comment type="similarity">
    <text evidence="2 9">Belongs to the MIP/aquaporin (TC 1.A.8) family.</text>
</comment>
<accession>A0A8J4V5Q3</accession>
<evidence type="ECO:0000256" key="9">
    <source>
        <dbReference type="RuleBase" id="RU000477"/>
    </source>
</evidence>
<keyword evidence="7 10" id="KW-1133">Transmembrane helix</keyword>
<dbReference type="InterPro" id="IPR034294">
    <property type="entry name" value="Aquaporin_transptr"/>
</dbReference>
<feature type="transmembrane region" description="Helical" evidence="10">
    <location>
        <begin position="38"/>
        <end position="60"/>
    </location>
</feature>
<name>A0A8J4V5Q3_9MYCE</name>
<dbReference type="EMBL" id="AJWJ01000122">
    <property type="protein sequence ID" value="KAF2074927.1"/>
    <property type="molecule type" value="Genomic_DNA"/>
</dbReference>
<keyword evidence="6" id="KW-0677">Repeat</keyword>